<evidence type="ECO:0000313" key="2">
    <source>
        <dbReference type="Proteomes" id="UP000486351"/>
    </source>
</evidence>
<proteinExistence type="predicted"/>
<dbReference type="AlphaFoldDB" id="A0A6G0QYI6"/>
<sequence length="74" mass="8220">MVETLGAGRIKVYSLLAKRIIVAANKRSEVGIVVAAQMGASYARREVQGQPWGGWVADMRYKWCGCNYFYAFGV</sequence>
<dbReference type="EMBL" id="QXFY01001814">
    <property type="protein sequence ID" value="KAE9308879.1"/>
    <property type="molecule type" value="Genomic_DNA"/>
</dbReference>
<gene>
    <name evidence="1" type="ORF">PF008_g20849</name>
</gene>
<evidence type="ECO:0000313" key="1">
    <source>
        <dbReference type="EMBL" id="KAE9308879.1"/>
    </source>
</evidence>
<protein>
    <submittedName>
        <fullName evidence="1">Uncharacterized protein</fullName>
    </submittedName>
</protein>
<dbReference type="Proteomes" id="UP000486351">
    <property type="component" value="Unassembled WGS sequence"/>
</dbReference>
<accession>A0A6G0QYI6</accession>
<comment type="caution">
    <text evidence="1">The sequence shown here is derived from an EMBL/GenBank/DDBJ whole genome shotgun (WGS) entry which is preliminary data.</text>
</comment>
<organism evidence="1 2">
    <name type="scientific">Phytophthora fragariae</name>
    <dbReference type="NCBI Taxonomy" id="53985"/>
    <lineage>
        <taxon>Eukaryota</taxon>
        <taxon>Sar</taxon>
        <taxon>Stramenopiles</taxon>
        <taxon>Oomycota</taxon>
        <taxon>Peronosporomycetes</taxon>
        <taxon>Peronosporales</taxon>
        <taxon>Peronosporaceae</taxon>
        <taxon>Phytophthora</taxon>
    </lineage>
</organism>
<reference evidence="1 2" key="1">
    <citation type="submission" date="2018-09" db="EMBL/GenBank/DDBJ databases">
        <title>Genomic investigation of the strawberry pathogen Phytophthora fragariae indicates pathogenicity is determined by transcriptional variation in three key races.</title>
        <authorList>
            <person name="Adams T.M."/>
            <person name="Armitage A.D."/>
            <person name="Sobczyk M.K."/>
            <person name="Bates H.J."/>
            <person name="Dunwell J.M."/>
            <person name="Nellist C.F."/>
            <person name="Harrison R.J."/>
        </authorList>
    </citation>
    <scope>NUCLEOTIDE SEQUENCE [LARGE SCALE GENOMIC DNA]</scope>
    <source>
        <strain evidence="1 2">NOV-77</strain>
    </source>
</reference>
<name>A0A6G0QYI6_9STRA</name>